<name>A0A1G7I137_9PROT</name>
<dbReference type="Pfam" id="PF05284">
    <property type="entry name" value="DUF736"/>
    <property type="match status" value="1"/>
</dbReference>
<evidence type="ECO:0000313" key="2">
    <source>
        <dbReference type="Proteomes" id="UP000199412"/>
    </source>
</evidence>
<dbReference type="EMBL" id="FNAP01000028">
    <property type="protein sequence ID" value="SDF06470.1"/>
    <property type="molecule type" value="Genomic_DNA"/>
</dbReference>
<dbReference type="Proteomes" id="UP000199412">
    <property type="component" value="Unassembled WGS sequence"/>
</dbReference>
<organism evidence="1 2">
    <name type="scientific">Rhodospira trueperi</name>
    <dbReference type="NCBI Taxonomy" id="69960"/>
    <lineage>
        <taxon>Bacteria</taxon>
        <taxon>Pseudomonadati</taxon>
        <taxon>Pseudomonadota</taxon>
        <taxon>Alphaproteobacteria</taxon>
        <taxon>Rhodospirillales</taxon>
        <taxon>Rhodospirillaceae</taxon>
        <taxon>Rhodospira</taxon>
    </lineage>
</organism>
<keyword evidence="2" id="KW-1185">Reference proteome</keyword>
<evidence type="ECO:0000313" key="1">
    <source>
        <dbReference type="EMBL" id="SDF06470.1"/>
    </source>
</evidence>
<dbReference type="InterPro" id="IPR007948">
    <property type="entry name" value="DUF736"/>
</dbReference>
<proteinExistence type="predicted"/>
<reference evidence="1 2" key="1">
    <citation type="submission" date="2016-10" db="EMBL/GenBank/DDBJ databases">
        <authorList>
            <person name="de Groot N.N."/>
        </authorList>
    </citation>
    <scope>NUCLEOTIDE SEQUENCE [LARGE SCALE GENOMIC DNA]</scope>
    <source>
        <strain evidence="1 2">ATCC 700224</strain>
    </source>
</reference>
<dbReference type="AlphaFoldDB" id="A0A1G7I137"/>
<protein>
    <submittedName>
        <fullName evidence="1">Uncharacterized conserved protein, DUF736 family</fullName>
    </submittedName>
</protein>
<dbReference type="OrthoDB" id="9800788at2"/>
<sequence>MAITLGRFTKQDDNSFTGILKTLNVTANLSIVPVAKASDNAPDHRVYAGAGQRYEVGAGWSQIAKSSGETYLNLKIGAPEFGPHWVRARLVKLERPGDDGTTHIALWEPRDR</sequence>
<gene>
    <name evidence="1" type="ORF">SAMN05421720_12814</name>
</gene>
<dbReference type="RefSeq" id="WP_092788112.1">
    <property type="nucleotide sequence ID" value="NZ_FNAP01000028.1"/>
</dbReference>
<accession>A0A1G7I137</accession>
<dbReference type="STRING" id="69960.SAMN05421720_12814"/>